<keyword evidence="3" id="KW-1185">Reference proteome</keyword>
<evidence type="ECO:0000256" key="1">
    <source>
        <dbReference type="SAM" id="MobiDB-lite"/>
    </source>
</evidence>
<dbReference type="RefSeq" id="WP_013278565.1">
    <property type="nucleotide sequence ID" value="NC_014378.1"/>
</dbReference>
<feature type="compositionally biased region" description="Basic and acidic residues" evidence="1">
    <location>
        <begin position="94"/>
        <end position="107"/>
    </location>
</feature>
<name>D9QRH9_ACEAZ</name>
<dbReference type="STRING" id="574087.Acear_1614"/>
<dbReference type="OrthoDB" id="2112529at2"/>
<dbReference type="Proteomes" id="UP000001661">
    <property type="component" value="Chromosome"/>
</dbReference>
<feature type="region of interest" description="Disordered" evidence="1">
    <location>
        <begin position="85"/>
        <end position="107"/>
    </location>
</feature>
<dbReference type="AlphaFoldDB" id="D9QRH9"/>
<protein>
    <submittedName>
        <fullName evidence="2">Uncharacterized protein</fullName>
    </submittedName>
</protein>
<evidence type="ECO:0000313" key="2">
    <source>
        <dbReference type="EMBL" id="ADL13120.1"/>
    </source>
</evidence>
<organism evidence="2 3">
    <name type="scientific">Acetohalobium arabaticum (strain ATCC 49924 / DSM 5501 / Z-7288)</name>
    <dbReference type="NCBI Taxonomy" id="574087"/>
    <lineage>
        <taxon>Bacteria</taxon>
        <taxon>Bacillati</taxon>
        <taxon>Bacillota</taxon>
        <taxon>Clostridia</taxon>
        <taxon>Halanaerobiales</taxon>
        <taxon>Halobacteroidaceae</taxon>
        <taxon>Acetohalobium</taxon>
    </lineage>
</organism>
<proteinExistence type="predicted"/>
<dbReference type="Pfam" id="PF19610">
    <property type="entry name" value="DUF6115"/>
    <property type="match status" value="1"/>
</dbReference>
<dbReference type="InterPro" id="IPR046118">
    <property type="entry name" value="DUF6115"/>
</dbReference>
<evidence type="ECO:0000313" key="3">
    <source>
        <dbReference type="Proteomes" id="UP000001661"/>
    </source>
</evidence>
<gene>
    <name evidence="2" type="ordered locus">Acear_1614</name>
</gene>
<reference evidence="2 3" key="1">
    <citation type="journal article" date="2010" name="Stand. Genomic Sci.">
        <title>Complete genome sequence of Acetohalobium arabaticum type strain (Z-7288).</title>
        <authorList>
            <person name="Sikorski J."/>
            <person name="Lapidus A."/>
            <person name="Chertkov O."/>
            <person name="Lucas S."/>
            <person name="Copeland A."/>
            <person name="Glavina Del Rio T."/>
            <person name="Nolan M."/>
            <person name="Tice H."/>
            <person name="Cheng J.F."/>
            <person name="Han C."/>
            <person name="Brambilla E."/>
            <person name="Pitluck S."/>
            <person name="Liolios K."/>
            <person name="Ivanova N."/>
            <person name="Mavromatis K."/>
            <person name="Mikhailova N."/>
            <person name="Pati A."/>
            <person name="Bruce D."/>
            <person name="Detter C."/>
            <person name="Tapia R."/>
            <person name="Goodwin L."/>
            <person name="Chen A."/>
            <person name="Palaniappan K."/>
            <person name="Land M."/>
            <person name="Hauser L."/>
            <person name="Chang Y.J."/>
            <person name="Jeffries C.D."/>
            <person name="Rohde M."/>
            <person name="Goker M."/>
            <person name="Spring S."/>
            <person name="Woyke T."/>
            <person name="Bristow J."/>
            <person name="Eisen J.A."/>
            <person name="Markowitz V."/>
            <person name="Hugenholtz P."/>
            <person name="Kyrpides N.C."/>
            <person name="Klenk H.P."/>
        </authorList>
    </citation>
    <scope>NUCLEOTIDE SEQUENCE [LARGE SCALE GENOMIC DNA]</scope>
    <source>
        <strain evidence="3">ATCC 49924 / DSM 5501 / Z-7288</strain>
    </source>
</reference>
<accession>D9QRH9</accession>
<sequence length="144" mass="17046">MLKILILSLGISCIAASLFLAYRQEKKVGHELRKREVRLNRLLQQVNNLLDRLEKQYSTLEEEQKSDFVDTLDFKLKEDYHPDKKVESINQNLNKEDRKREDAAKTEKHKQINELLNSGFNYSEIAQHLNMGRREVELIHKLND</sequence>
<dbReference type="KEGG" id="aar:Acear_1614"/>
<dbReference type="EMBL" id="CP002105">
    <property type="protein sequence ID" value="ADL13120.1"/>
    <property type="molecule type" value="Genomic_DNA"/>
</dbReference>
<dbReference type="HOGENOM" id="CLU_1792251_0_0_9"/>